<evidence type="ECO:0000256" key="1">
    <source>
        <dbReference type="SAM" id="Phobius"/>
    </source>
</evidence>
<dbReference type="RefSeq" id="WP_309310158.1">
    <property type="nucleotide sequence ID" value="NZ_CP133592.1"/>
</dbReference>
<keyword evidence="1" id="KW-1133">Transmembrane helix</keyword>
<evidence type="ECO:0000313" key="3">
    <source>
        <dbReference type="Proteomes" id="UP001182908"/>
    </source>
</evidence>
<keyword evidence="1" id="KW-0812">Transmembrane</keyword>
<sequence>MASNASGKIINMSIAGFIFASVGAAALVQIANINTSGFDASTVILVGVITIAFVLGIIILFLKEAGIKIN</sequence>
<gene>
    <name evidence="2" type="ORF">RE474_09610</name>
</gene>
<proteinExistence type="predicted"/>
<keyword evidence="1" id="KW-0472">Membrane</keyword>
<protein>
    <submittedName>
        <fullName evidence="2">Uncharacterized protein</fullName>
    </submittedName>
</protein>
<feature type="transmembrane region" description="Helical" evidence="1">
    <location>
        <begin position="12"/>
        <end position="31"/>
    </location>
</feature>
<name>A0AA51UJ37_9EURY</name>
<dbReference type="GeneID" id="84232973"/>
<keyword evidence="3" id="KW-1185">Reference proteome</keyword>
<feature type="transmembrane region" description="Helical" evidence="1">
    <location>
        <begin position="43"/>
        <end position="62"/>
    </location>
</feature>
<dbReference type="AlphaFoldDB" id="A0AA51UJ37"/>
<dbReference type="KEGG" id="mseb:RE474_09610"/>
<dbReference type="EMBL" id="CP133592">
    <property type="protein sequence ID" value="WMW24345.1"/>
    <property type="molecule type" value="Genomic_DNA"/>
</dbReference>
<dbReference type="Proteomes" id="UP001182908">
    <property type="component" value="Chromosome"/>
</dbReference>
<evidence type="ECO:0000313" key="2">
    <source>
        <dbReference type="EMBL" id="WMW24345.1"/>
    </source>
</evidence>
<organism evidence="2 3">
    <name type="scientific">Methanolobus sediminis</name>
    <dbReference type="NCBI Taxonomy" id="3072978"/>
    <lineage>
        <taxon>Archaea</taxon>
        <taxon>Methanobacteriati</taxon>
        <taxon>Methanobacteriota</taxon>
        <taxon>Stenosarchaea group</taxon>
        <taxon>Methanomicrobia</taxon>
        <taxon>Methanosarcinales</taxon>
        <taxon>Methanosarcinaceae</taxon>
        <taxon>Methanolobus</taxon>
    </lineage>
</organism>
<reference evidence="2 3" key="1">
    <citation type="submission" date="2023-08" db="EMBL/GenBank/DDBJ databases">
        <title>Methanolobus mangrovi sp. nov. and Methanolobus sediminis sp. nov, two novel methylotrophic methanogens isolated from mangrove sediments in China.</title>
        <authorList>
            <person name="Zhou J."/>
        </authorList>
    </citation>
    <scope>NUCLEOTIDE SEQUENCE [LARGE SCALE GENOMIC DNA]</scope>
    <source>
        <strain evidence="2 3">FTZ6</strain>
    </source>
</reference>
<accession>A0AA51UJ37</accession>